<keyword evidence="3" id="KW-1185">Reference proteome</keyword>
<evidence type="ECO:0000313" key="2">
    <source>
        <dbReference type="EnsemblPlants" id="Solyc11g032120.2.1"/>
    </source>
</evidence>
<reference evidence="2" key="2">
    <citation type="submission" date="2019-01" db="UniProtKB">
        <authorList>
            <consortium name="EnsemblPlants"/>
        </authorList>
    </citation>
    <scope>IDENTIFICATION</scope>
    <source>
        <strain evidence="2">cv. Heinz 1706</strain>
    </source>
</reference>
<dbReference type="Proteomes" id="UP000004994">
    <property type="component" value="Chromosome 11"/>
</dbReference>
<proteinExistence type="predicted"/>
<evidence type="ECO:0000256" key="1">
    <source>
        <dbReference type="SAM" id="MobiDB-lite"/>
    </source>
</evidence>
<dbReference type="AlphaFoldDB" id="A0A3Q7IV03"/>
<dbReference type="InParanoid" id="A0A3Q7IV03"/>
<protein>
    <submittedName>
        <fullName evidence="2">Uncharacterized protein</fullName>
    </submittedName>
</protein>
<reference evidence="2" key="1">
    <citation type="journal article" date="2012" name="Nature">
        <title>The tomato genome sequence provides insights into fleshy fruit evolution.</title>
        <authorList>
            <consortium name="Tomato Genome Consortium"/>
        </authorList>
    </citation>
    <scope>NUCLEOTIDE SEQUENCE [LARGE SCALE GENOMIC DNA]</scope>
    <source>
        <strain evidence="2">cv. Heinz 1706</strain>
    </source>
</reference>
<dbReference type="Gramene" id="Solyc11g032120.2.1">
    <property type="protein sequence ID" value="Solyc11g032120.2.1"/>
    <property type="gene ID" value="Solyc11g032120.2"/>
</dbReference>
<feature type="region of interest" description="Disordered" evidence="1">
    <location>
        <begin position="32"/>
        <end position="55"/>
    </location>
</feature>
<sequence length="55" mass="5874">MELNYLSQTSQNPPLTIYSNLLFSAPAAMARNKQAAKRSHTKPSVEAGPSATPSV</sequence>
<dbReference type="EnsemblPlants" id="Solyc11g032120.2.1">
    <property type="protein sequence ID" value="Solyc11g032120.2.1"/>
    <property type="gene ID" value="Solyc11g032120.2"/>
</dbReference>
<accession>A0A3Q7IV03</accession>
<organism evidence="2">
    <name type="scientific">Solanum lycopersicum</name>
    <name type="common">Tomato</name>
    <name type="synonym">Lycopersicon esculentum</name>
    <dbReference type="NCBI Taxonomy" id="4081"/>
    <lineage>
        <taxon>Eukaryota</taxon>
        <taxon>Viridiplantae</taxon>
        <taxon>Streptophyta</taxon>
        <taxon>Embryophyta</taxon>
        <taxon>Tracheophyta</taxon>
        <taxon>Spermatophyta</taxon>
        <taxon>Magnoliopsida</taxon>
        <taxon>eudicotyledons</taxon>
        <taxon>Gunneridae</taxon>
        <taxon>Pentapetalae</taxon>
        <taxon>asterids</taxon>
        <taxon>lamiids</taxon>
        <taxon>Solanales</taxon>
        <taxon>Solanaceae</taxon>
        <taxon>Solanoideae</taxon>
        <taxon>Solaneae</taxon>
        <taxon>Solanum</taxon>
        <taxon>Solanum subgen. Lycopersicon</taxon>
    </lineage>
</organism>
<evidence type="ECO:0000313" key="3">
    <source>
        <dbReference type="Proteomes" id="UP000004994"/>
    </source>
</evidence>
<name>A0A3Q7IV03_SOLLC</name>
<dbReference type="PaxDb" id="4081-Solyc11g032120.1.1"/>